<proteinExistence type="predicted"/>
<dbReference type="Proteomes" id="UP000283210">
    <property type="component" value="Chromosome 21"/>
</dbReference>
<dbReference type="AlphaFoldDB" id="A0A3S2TXI4"/>
<accession>A0A3S2TXI4</accession>
<name>A0A3S2TXI4_ORYJA</name>
<dbReference type="Pfam" id="PF20408">
    <property type="entry name" value="Abhydrolase_11"/>
    <property type="match status" value="1"/>
</dbReference>
<organism evidence="2 3">
    <name type="scientific">Oryzias javanicus</name>
    <name type="common">Javanese ricefish</name>
    <name type="synonym">Aplocheilus javanicus</name>
    <dbReference type="NCBI Taxonomy" id="123683"/>
    <lineage>
        <taxon>Eukaryota</taxon>
        <taxon>Metazoa</taxon>
        <taxon>Chordata</taxon>
        <taxon>Craniata</taxon>
        <taxon>Vertebrata</taxon>
        <taxon>Euteleostomi</taxon>
        <taxon>Actinopterygii</taxon>
        <taxon>Neopterygii</taxon>
        <taxon>Teleostei</taxon>
        <taxon>Neoteleostei</taxon>
        <taxon>Acanthomorphata</taxon>
        <taxon>Ovalentaria</taxon>
        <taxon>Atherinomorphae</taxon>
        <taxon>Beloniformes</taxon>
        <taxon>Adrianichthyidae</taxon>
        <taxon>Oryziinae</taxon>
        <taxon>Oryzias</taxon>
    </lineage>
</organism>
<evidence type="ECO:0000313" key="2">
    <source>
        <dbReference type="EMBL" id="RVE57719.1"/>
    </source>
</evidence>
<keyword evidence="3" id="KW-1185">Reference proteome</keyword>
<dbReference type="Gene3D" id="3.40.50.1820">
    <property type="entry name" value="alpha/beta hydrolase"/>
    <property type="match status" value="1"/>
</dbReference>
<reference evidence="2 3" key="1">
    <citation type="submission" date="2018-11" db="EMBL/GenBank/DDBJ databases">
        <authorList>
            <person name="Lopez-Roques C."/>
            <person name="Donnadieu C."/>
            <person name="Bouchez O."/>
            <person name="Klopp C."/>
            <person name="Cabau C."/>
            <person name="Zahm M."/>
        </authorList>
    </citation>
    <scope>NUCLEOTIDE SEQUENCE [LARGE SCALE GENOMIC DNA]</scope>
    <source>
        <strain evidence="2">RS831</strain>
        <tissue evidence="2">Whole body</tissue>
    </source>
</reference>
<dbReference type="InterPro" id="IPR029058">
    <property type="entry name" value="AB_hydrolase_fold"/>
</dbReference>
<dbReference type="InterPro" id="IPR046879">
    <property type="entry name" value="KANL3/Tex30_Abhydrolase"/>
</dbReference>
<dbReference type="EMBL" id="CM012457">
    <property type="protein sequence ID" value="RVE57719.1"/>
    <property type="molecule type" value="Genomic_DNA"/>
</dbReference>
<sequence>MTHFERKVSHYLMLVSLTHVGRFGSGAMGTFLEETVKIPFGTKLLEAAWSVPATAAHAHTAAVILTHGAGADMNFKHLVSLARALASEGFPCLRFTCRALHLAYRVKAYRAAWNYLKSQQKFAVKSIYFGGRSMGGRAAAALARQLSGDGDEALQGVICLSFPLHPPAQTHAHLQRSEDLRMLPASVPVLFVSGTEDDMCDRDLFNRMMKDMEAPTEVLWLQGGSHGLTVRGRSEESIMDEVNQKVISWMSERGA</sequence>
<reference evidence="2 3" key="2">
    <citation type="submission" date="2019-01" db="EMBL/GenBank/DDBJ databases">
        <title>A chromosome length genome reference of the Java medaka (oryzias javanicus).</title>
        <authorList>
            <person name="Herpin A."/>
            <person name="Takehana Y."/>
            <person name="Naruse K."/>
            <person name="Ansai S."/>
            <person name="Kawaguchi M."/>
        </authorList>
    </citation>
    <scope>NUCLEOTIDE SEQUENCE [LARGE SCALE GENOMIC DNA]</scope>
    <source>
        <strain evidence="2">RS831</strain>
        <tissue evidence="2">Whole body</tissue>
    </source>
</reference>
<protein>
    <recommendedName>
        <fullName evidence="1">KANL3/Tex30 alpha/beta hydrolase-like domain-containing protein</fullName>
    </recommendedName>
</protein>
<dbReference type="OrthoDB" id="6415022at2759"/>
<evidence type="ECO:0000259" key="1">
    <source>
        <dbReference type="Pfam" id="PF20408"/>
    </source>
</evidence>
<feature type="domain" description="KANL3/Tex30 alpha/beta hydrolase-like" evidence="1">
    <location>
        <begin position="60"/>
        <end position="245"/>
    </location>
</feature>
<gene>
    <name evidence="2" type="ORF">OJAV_G00202040</name>
</gene>
<dbReference type="SUPFAM" id="SSF53474">
    <property type="entry name" value="alpha/beta-Hydrolases"/>
    <property type="match status" value="1"/>
</dbReference>
<dbReference type="PANTHER" id="PTHR13136">
    <property type="entry name" value="TESTIS DEVELOPMENT PROTEIN PRTD"/>
    <property type="match status" value="1"/>
</dbReference>
<evidence type="ECO:0000313" key="3">
    <source>
        <dbReference type="Proteomes" id="UP000283210"/>
    </source>
</evidence>
<dbReference type="PANTHER" id="PTHR13136:SF11">
    <property type="entry name" value="TESTIS-EXPRESSED PROTEIN 30"/>
    <property type="match status" value="1"/>
</dbReference>
<dbReference type="InterPro" id="IPR026555">
    <property type="entry name" value="NSL3/Tex30"/>
</dbReference>